<feature type="domain" description="VOC" evidence="1">
    <location>
        <begin position="144"/>
        <end position="261"/>
    </location>
</feature>
<sequence>MFLPTADTASGAPPGTPCWVDLATLDTSMACEFYGSLFNWEFHSKNDPVGGDGRYIIALRDNVQVAGLYHPSAGNPTGWSLHLRVAGAVNTVQWVEHLGGSVRLGPLEIPERGVLLHVTDPSGAPVVLWQPPSGWIFGAHLPGMFCGADLNTYDGSAADEFYSKLFGYTSEQIGGDGIDYAEWRIGYERVLYRCVMDEHSEPASPHWLVYFEVDPDVGTDALAETAHKLGGGVLVEPYDTTFGRTALLTDPGGAPFAVIDHSRPVDLGVGRAEVDDPHDD</sequence>
<dbReference type="InterPro" id="IPR052164">
    <property type="entry name" value="Anthracycline_SecMetBiosynth"/>
</dbReference>
<dbReference type="SUPFAM" id="SSF54593">
    <property type="entry name" value="Glyoxalase/Bleomycin resistance protein/Dihydroxybiphenyl dioxygenase"/>
    <property type="match status" value="2"/>
</dbReference>
<dbReference type="EMBL" id="JRZE01000002">
    <property type="protein sequence ID" value="KHF45449.1"/>
    <property type="molecule type" value="Genomic_DNA"/>
</dbReference>
<accession>A0A837DC22</accession>
<dbReference type="AlphaFoldDB" id="A0A837DC22"/>
<dbReference type="PANTHER" id="PTHR33993">
    <property type="entry name" value="GLYOXALASE-RELATED"/>
    <property type="match status" value="1"/>
</dbReference>
<dbReference type="InterPro" id="IPR029068">
    <property type="entry name" value="Glyas_Bleomycin-R_OHBP_Dase"/>
</dbReference>
<dbReference type="OrthoDB" id="9793039at2"/>
<dbReference type="InterPro" id="IPR037523">
    <property type="entry name" value="VOC_core"/>
</dbReference>
<evidence type="ECO:0000259" key="1">
    <source>
        <dbReference type="PROSITE" id="PS51819"/>
    </source>
</evidence>
<comment type="caution">
    <text evidence="2">The sequence shown here is derived from an EMBL/GenBank/DDBJ whole genome shotgun (WGS) entry which is preliminary data.</text>
</comment>
<evidence type="ECO:0000313" key="3">
    <source>
        <dbReference type="Proteomes" id="UP000030848"/>
    </source>
</evidence>
<proteinExistence type="predicted"/>
<protein>
    <submittedName>
        <fullName evidence="2">Glyoxalase</fullName>
    </submittedName>
</protein>
<name>A0A837DC22_9PSEU</name>
<dbReference type="RefSeq" id="WP_012796480.1">
    <property type="nucleotide sequence ID" value="NZ_CALJZO010000118.1"/>
</dbReference>
<dbReference type="Proteomes" id="UP000030848">
    <property type="component" value="Unassembled WGS sequence"/>
</dbReference>
<feature type="domain" description="VOC" evidence="1">
    <location>
        <begin position="16"/>
        <end position="131"/>
    </location>
</feature>
<dbReference type="Gene3D" id="3.10.180.10">
    <property type="entry name" value="2,3-Dihydroxybiphenyl 1,2-Dioxygenase, domain 1"/>
    <property type="match status" value="2"/>
</dbReference>
<dbReference type="PANTHER" id="PTHR33993:SF14">
    <property type="entry name" value="GB|AAF24581.1"/>
    <property type="match status" value="1"/>
</dbReference>
<evidence type="ECO:0000313" key="2">
    <source>
        <dbReference type="EMBL" id="KHF45449.1"/>
    </source>
</evidence>
<dbReference type="CDD" id="cd07247">
    <property type="entry name" value="SgaA_N_like"/>
    <property type="match status" value="1"/>
</dbReference>
<dbReference type="PROSITE" id="PS51819">
    <property type="entry name" value="VOC"/>
    <property type="match status" value="2"/>
</dbReference>
<organism evidence="2 3">
    <name type="scientific">Saccharomonospora viridis</name>
    <dbReference type="NCBI Taxonomy" id="1852"/>
    <lineage>
        <taxon>Bacteria</taxon>
        <taxon>Bacillati</taxon>
        <taxon>Actinomycetota</taxon>
        <taxon>Actinomycetes</taxon>
        <taxon>Pseudonocardiales</taxon>
        <taxon>Pseudonocardiaceae</taxon>
        <taxon>Saccharomonospora</taxon>
    </lineage>
</organism>
<gene>
    <name evidence="2" type="ORF">MINT15_06660</name>
</gene>
<reference evidence="2 3" key="1">
    <citation type="submission" date="2014-10" db="EMBL/GenBank/DDBJ databases">
        <title>Genome sequence of Micropolyspora internatus JCM3315.</title>
        <authorList>
            <person name="Shin S.-K."/>
            <person name="Yi H."/>
        </authorList>
    </citation>
    <scope>NUCLEOTIDE SEQUENCE [LARGE SCALE GENOMIC DNA]</scope>
    <source>
        <strain evidence="2 3">JCM 3315</strain>
    </source>
</reference>